<dbReference type="InterPro" id="IPR001753">
    <property type="entry name" value="Enoyl-CoA_hydra/iso"/>
</dbReference>
<dbReference type="InterPro" id="IPR014748">
    <property type="entry name" value="Enoyl-CoA_hydra_C"/>
</dbReference>
<organism evidence="2 3">
    <name type="scientific">Rhizomicrobium electricum</name>
    <dbReference type="NCBI Taxonomy" id="480070"/>
    <lineage>
        <taxon>Bacteria</taxon>
        <taxon>Pseudomonadati</taxon>
        <taxon>Pseudomonadota</taxon>
        <taxon>Alphaproteobacteria</taxon>
        <taxon>Micropepsales</taxon>
        <taxon>Micropepsaceae</taxon>
        <taxon>Rhizomicrobium</taxon>
    </lineage>
</organism>
<dbReference type="Pfam" id="PF00378">
    <property type="entry name" value="ECH_1"/>
    <property type="match status" value="1"/>
</dbReference>
<accession>A0ABP3PIJ9</accession>
<dbReference type="InterPro" id="IPR029045">
    <property type="entry name" value="ClpP/crotonase-like_dom_sf"/>
</dbReference>
<keyword evidence="3" id="KW-1185">Reference proteome</keyword>
<dbReference type="PANTHER" id="PTHR43802">
    <property type="entry name" value="ENOYL-COA HYDRATASE"/>
    <property type="match status" value="1"/>
</dbReference>
<reference evidence="3" key="1">
    <citation type="journal article" date="2019" name="Int. J. Syst. Evol. Microbiol.">
        <title>The Global Catalogue of Microorganisms (GCM) 10K type strain sequencing project: providing services to taxonomists for standard genome sequencing and annotation.</title>
        <authorList>
            <consortium name="The Broad Institute Genomics Platform"/>
            <consortium name="The Broad Institute Genome Sequencing Center for Infectious Disease"/>
            <person name="Wu L."/>
            <person name="Ma J."/>
        </authorList>
    </citation>
    <scope>NUCLEOTIDE SEQUENCE [LARGE SCALE GENOMIC DNA]</scope>
    <source>
        <strain evidence="3">JCM 15089</strain>
    </source>
</reference>
<comment type="caution">
    <text evidence="2">The sequence shown here is derived from an EMBL/GenBank/DDBJ whole genome shotgun (WGS) entry which is preliminary data.</text>
</comment>
<proteinExistence type="inferred from homology"/>
<evidence type="ECO:0000313" key="3">
    <source>
        <dbReference type="Proteomes" id="UP001499951"/>
    </source>
</evidence>
<dbReference type="Proteomes" id="UP001499951">
    <property type="component" value="Unassembled WGS sequence"/>
</dbReference>
<dbReference type="CDD" id="cd06558">
    <property type="entry name" value="crotonase-like"/>
    <property type="match status" value="1"/>
</dbReference>
<comment type="similarity">
    <text evidence="1">Belongs to the enoyl-CoA hydratase/isomerase family.</text>
</comment>
<protein>
    <submittedName>
        <fullName evidence="2">Crotonase/enoyl-CoA hydratase family protein</fullName>
    </submittedName>
</protein>
<evidence type="ECO:0000313" key="2">
    <source>
        <dbReference type="EMBL" id="GAA0567979.1"/>
    </source>
</evidence>
<gene>
    <name evidence="2" type="ORF">GCM10008942_15650</name>
</gene>
<evidence type="ECO:0000256" key="1">
    <source>
        <dbReference type="ARBA" id="ARBA00005254"/>
    </source>
</evidence>
<name>A0ABP3PIJ9_9PROT</name>
<dbReference type="RefSeq" id="WP_166930031.1">
    <property type="nucleotide sequence ID" value="NZ_BAAADD010000004.1"/>
</dbReference>
<dbReference type="Gene3D" id="3.90.226.10">
    <property type="entry name" value="2-enoyl-CoA Hydratase, Chain A, domain 1"/>
    <property type="match status" value="1"/>
</dbReference>
<dbReference type="PANTHER" id="PTHR43802:SF1">
    <property type="entry name" value="IP11341P-RELATED"/>
    <property type="match status" value="1"/>
</dbReference>
<dbReference type="EMBL" id="BAAADD010000004">
    <property type="protein sequence ID" value="GAA0567979.1"/>
    <property type="molecule type" value="Genomic_DNA"/>
</dbReference>
<dbReference type="Gene3D" id="1.10.12.10">
    <property type="entry name" value="Lyase 2-enoyl-coa Hydratase, Chain A, domain 2"/>
    <property type="match status" value="1"/>
</dbReference>
<sequence length="265" mass="27527">MTALLIEKNGPVVILTINRPEVRNILGEPGDGALFADAAAAINGDPAIRCAILTGAGPVFSAGGNIKAMQEKSGLFAGTPEEITAAYKRDIHGVVQALWSIEVPLISAVNGAAIGLGNDVACLADIRVAAETAVFSVPFLKLGLVPGDGGSWLLPRVIGYARAAELFFTGDTLDATTAMRWGIVSRVVPSAVLMEEVRGLAVSIARLPPGVLRQTKALMRQGMTADFATVMQASAEAQGHAHASSDHAEALAAFFDKRPAVFRGS</sequence>
<dbReference type="SUPFAM" id="SSF52096">
    <property type="entry name" value="ClpP/crotonase"/>
    <property type="match status" value="1"/>
</dbReference>